<organism evidence="3 4">
    <name type="scientific">Paraburkholderia xenovorans (strain LB400)</name>
    <dbReference type="NCBI Taxonomy" id="266265"/>
    <lineage>
        <taxon>Bacteria</taxon>
        <taxon>Pseudomonadati</taxon>
        <taxon>Pseudomonadota</taxon>
        <taxon>Betaproteobacteria</taxon>
        <taxon>Burkholderiales</taxon>
        <taxon>Burkholderiaceae</taxon>
        <taxon>Paraburkholderia</taxon>
    </lineage>
</organism>
<dbReference type="InterPro" id="IPR036291">
    <property type="entry name" value="NAD(P)-bd_dom_sf"/>
</dbReference>
<comment type="similarity">
    <text evidence="1 2">Belongs to the short-chain dehydrogenases/reductases (SDR) family.</text>
</comment>
<dbReference type="GO" id="GO:0030497">
    <property type="term" value="P:fatty acid elongation"/>
    <property type="evidence" value="ECO:0007669"/>
    <property type="project" value="TreeGrafter"/>
</dbReference>
<dbReference type="Gene3D" id="3.40.50.720">
    <property type="entry name" value="NAD(P)-binding Rossmann-like Domain"/>
    <property type="match status" value="1"/>
</dbReference>
<dbReference type="PANTHER" id="PTHR42760">
    <property type="entry name" value="SHORT-CHAIN DEHYDROGENASES/REDUCTASES FAMILY MEMBER"/>
    <property type="match status" value="1"/>
</dbReference>
<dbReference type="STRING" id="266265.Bxe_A3589"/>
<evidence type="ECO:0000313" key="3">
    <source>
        <dbReference type="EMBL" id="ABE29400.1"/>
    </source>
</evidence>
<dbReference type="SUPFAM" id="SSF51735">
    <property type="entry name" value="NAD(P)-binding Rossmann-fold domains"/>
    <property type="match status" value="1"/>
</dbReference>
<dbReference type="PANTHER" id="PTHR42760:SF135">
    <property type="entry name" value="BLL7886 PROTEIN"/>
    <property type="match status" value="1"/>
</dbReference>
<dbReference type="InterPro" id="IPR020904">
    <property type="entry name" value="Sc_DH/Rdtase_CS"/>
</dbReference>
<evidence type="ECO:0000313" key="4">
    <source>
        <dbReference type="Proteomes" id="UP000001817"/>
    </source>
</evidence>
<dbReference type="PATRIC" id="fig|266265.5.peg.878"/>
<dbReference type="KEGG" id="bxb:DR64_1286"/>
<gene>
    <name evidence="3" type="ORF">Bxe_A3589</name>
</gene>
<dbReference type="PRINTS" id="PR00080">
    <property type="entry name" value="SDRFAMILY"/>
</dbReference>
<dbReference type="OrthoDB" id="118015at2"/>
<sequence>MIVTEEKGALPPDLSRARTVIVTGAAGTLGRAVAKAFGGVGANLVLIDREESALRSAFDNAGENMLLCAARLDEPAAAIPVVEQAVERFGAIDVLCNVAGGFYAGDCVHEMRDETWDLLTNTNARTVLHMAQAVIPKMIAARYGKVINVAAMAAQAGMAHMGAYCASKSAVLRLTEAMSAELRGHGINVNSVMPSIIDTAQNRKDMPDADFATWVRPVDLACIILFLASDDARAIHGAGIPVRGAS</sequence>
<dbReference type="AlphaFoldDB" id="Q143T9"/>
<dbReference type="eggNOG" id="COG1028">
    <property type="taxonomic scope" value="Bacteria"/>
</dbReference>
<dbReference type="GO" id="GO:0016616">
    <property type="term" value="F:oxidoreductase activity, acting on the CH-OH group of donors, NAD or NADP as acceptor"/>
    <property type="evidence" value="ECO:0007669"/>
    <property type="project" value="TreeGrafter"/>
</dbReference>
<proteinExistence type="inferred from homology"/>
<dbReference type="Proteomes" id="UP000001817">
    <property type="component" value="Chromosome 1"/>
</dbReference>
<name>Q143T9_PARXL</name>
<dbReference type="Pfam" id="PF00106">
    <property type="entry name" value="adh_short"/>
    <property type="match status" value="1"/>
</dbReference>
<accession>Q143T9</accession>
<dbReference type="PRINTS" id="PR00081">
    <property type="entry name" value="GDHRDH"/>
</dbReference>
<dbReference type="EMBL" id="CP000270">
    <property type="protein sequence ID" value="ABE29400.1"/>
    <property type="molecule type" value="Genomic_DNA"/>
</dbReference>
<reference evidence="3 4" key="1">
    <citation type="journal article" date="2006" name="Proc. Natl. Acad. Sci. U.S.A.">
        <title>Burkholderia xenovorans LB400 harbors a multi-replicon, 9.73-Mbp genome shaped for versatility.</title>
        <authorList>
            <person name="Chain P.S."/>
            <person name="Denef V.J."/>
            <person name="Konstantinidis K.T."/>
            <person name="Vergez L.M."/>
            <person name="Agullo L."/>
            <person name="Reyes V.L."/>
            <person name="Hauser L."/>
            <person name="Cordova M."/>
            <person name="Gomez L."/>
            <person name="Gonzalez M."/>
            <person name="Land M."/>
            <person name="Lao V."/>
            <person name="Larimer F."/>
            <person name="LiPuma J.J."/>
            <person name="Mahenthiralingam E."/>
            <person name="Malfatti S.A."/>
            <person name="Marx C.J."/>
            <person name="Parnell J.J."/>
            <person name="Ramette A."/>
            <person name="Richardson P."/>
            <person name="Seeger M."/>
            <person name="Smith D."/>
            <person name="Spilker T."/>
            <person name="Sul W.J."/>
            <person name="Tsoi T.V."/>
            <person name="Ulrich L.E."/>
            <person name="Zhulin I.B."/>
            <person name="Tiedje J.M."/>
        </authorList>
    </citation>
    <scope>NUCLEOTIDE SEQUENCE [LARGE SCALE GENOMIC DNA]</scope>
    <source>
        <strain evidence="3 4">LB400</strain>
    </source>
</reference>
<dbReference type="InterPro" id="IPR002347">
    <property type="entry name" value="SDR_fam"/>
</dbReference>
<evidence type="ECO:0000256" key="2">
    <source>
        <dbReference type="RuleBase" id="RU000363"/>
    </source>
</evidence>
<dbReference type="PROSITE" id="PS00061">
    <property type="entry name" value="ADH_SHORT"/>
    <property type="match status" value="1"/>
</dbReference>
<dbReference type="KEGG" id="bxe:Bxe_A3589"/>
<evidence type="ECO:0000256" key="1">
    <source>
        <dbReference type="ARBA" id="ARBA00006484"/>
    </source>
</evidence>
<keyword evidence="4" id="KW-1185">Reference proteome</keyword>
<protein>
    <submittedName>
        <fullName evidence="3">Short-chain dehydrogenase/reductase SDR</fullName>
    </submittedName>
</protein>
<dbReference type="RefSeq" id="WP_011487170.1">
    <property type="nucleotide sequence ID" value="NC_007951.1"/>
</dbReference>